<reference evidence="1 2" key="1">
    <citation type="submission" date="2016-04" db="EMBL/GenBank/DDBJ databases">
        <authorList>
            <person name="Evans L.H."/>
            <person name="Alamgir A."/>
            <person name="Owens N."/>
            <person name="Weber N.D."/>
            <person name="Virtaneva K."/>
            <person name="Barbian K."/>
            <person name="Babar A."/>
            <person name="Rosenke K."/>
        </authorList>
    </citation>
    <scope>NUCLEOTIDE SEQUENCE [LARGE SCALE GENOMIC DNA]</scope>
    <source>
        <strain evidence="1 2">JL2886</strain>
    </source>
</reference>
<dbReference type="Proteomes" id="UP000092565">
    <property type="component" value="Chromosome"/>
</dbReference>
<dbReference type="AlphaFoldDB" id="A0A1B0ZLN8"/>
<proteinExistence type="predicted"/>
<organism evidence="1 2">
    <name type="scientific">Phaeobacter gallaeciensis</name>
    <dbReference type="NCBI Taxonomy" id="60890"/>
    <lineage>
        <taxon>Bacteria</taxon>
        <taxon>Pseudomonadati</taxon>
        <taxon>Pseudomonadota</taxon>
        <taxon>Alphaproteobacteria</taxon>
        <taxon>Rhodobacterales</taxon>
        <taxon>Roseobacteraceae</taxon>
        <taxon>Phaeobacter</taxon>
    </lineage>
</organism>
<evidence type="ECO:0000313" key="1">
    <source>
        <dbReference type="EMBL" id="ANP35068.1"/>
    </source>
</evidence>
<name>A0A1B0ZLN8_9RHOB</name>
<protein>
    <submittedName>
        <fullName evidence="1">Uncharacterized protein</fullName>
    </submittedName>
</protein>
<sequence length="76" mass="8893">MSCFSASASWAVRFPRAKQRFPYLQRRYAPCPIGDKDGFVAYLAQSHHLTLTEAQEEADDFLFWEKLHEELERDAI</sequence>
<evidence type="ECO:0000313" key="2">
    <source>
        <dbReference type="Proteomes" id="UP000092565"/>
    </source>
</evidence>
<dbReference type="RefSeq" id="WP_065270243.1">
    <property type="nucleotide sequence ID" value="NZ_CP015124.1"/>
</dbReference>
<keyword evidence="2" id="KW-1185">Reference proteome</keyword>
<gene>
    <name evidence="1" type="ORF">JL2886_00132</name>
</gene>
<dbReference type="EMBL" id="CP015124">
    <property type="protein sequence ID" value="ANP35068.1"/>
    <property type="molecule type" value="Genomic_DNA"/>
</dbReference>
<accession>A0A1B0ZLN8</accession>
<dbReference type="OrthoDB" id="7871041at2"/>